<dbReference type="FunFam" id="2.60.200.30:FF:000009">
    <property type="entry name" value="Poly(P)/ATP NAD kinase"/>
    <property type="match status" value="1"/>
</dbReference>
<dbReference type="Gene3D" id="2.60.200.30">
    <property type="entry name" value="Probable inorganic polyphosphate/atp-NAD kinase, domain 2"/>
    <property type="match status" value="1"/>
</dbReference>
<dbReference type="GO" id="GO:0019674">
    <property type="term" value="P:NAD+ metabolic process"/>
    <property type="evidence" value="ECO:0007669"/>
    <property type="project" value="InterPro"/>
</dbReference>
<evidence type="ECO:0000256" key="1">
    <source>
        <dbReference type="ARBA" id="ARBA00010995"/>
    </source>
</evidence>
<protein>
    <submittedName>
        <fullName evidence="8">Nad kinase</fullName>
    </submittedName>
</protein>
<evidence type="ECO:0000256" key="5">
    <source>
        <dbReference type="ARBA" id="ARBA00022840"/>
    </source>
</evidence>
<dbReference type="InterPro" id="IPR017437">
    <property type="entry name" value="ATP-NAD_kinase_PpnK-typ_C"/>
</dbReference>
<comment type="caution">
    <text evidence="8">The sequence shown here is derived from an EMBL/GenBank/DDBJ whole genome shotgun (WGS) entry which is preliminary data.</text>
</comment>
<proteinExistence type="inferred from homology"/>
<dbReference type="PANTHER" id="PTHR20275:SF0">
    <property type="entry name" value="NAD KINASE"/>
    <property type="match status" value="1"/>
</dbReference>
<reference evidence="8" key="1">
    <citation type="submission" date="2022-10" db="EMBL/GenBank/DDBJ databases">
        <title>Novel sulphate-reducing endosymbionts in the free-living metamonad Anaeramoeba.</title>
        <authorList>
            <person name="Jerlstrom-Hultqvist J."/>
            <person name="Cepicka I."/>
            <person name="Gallot-Lavallee L."/>
            <person name="Salas-Leiva D."/>
            <person name="Curtis B.A."/>
            <person name="Zahonova K."/>
            <person name="Pipaliya S."/>
            <person name="Dacks J."/>
            <person name="Roger A.J."/>
        </authorList>
    </citation>
    <scope>NUCLEOTIDE SEQUENCE</scope>
    <source>
        <strain evidence="8">BMAN</strain>
    </source>
</reference>
<gene>
    <name evidence="8" type="ORF">M0811_03888</name>
</gene>
<comment type="similarity">
    <text evidence="1">Belongs to the NAD kinase family.</text>
</comment>
<dbReference type="InterPro" id="IPR016064">
    <property type="entry name" value="NAD/diacylglycerol_kinase_sf"/>
</dbReference>
<dbReference type="GO" id="GO:0006741">
    <property type="term" value="P:NADP+ biosynthetic process"/>
    <property type="evidence" value="ECO:0007669"/>
    <property type="project" value="InterPro"/>
</dbReference>
<evidence type="ECO:0000256" key="2">
    <source>
        <dbReference type="ARBA" id="ARBA00022679"/>
    </source>
</evidence>
<dbReference type="HAMAP" id="MF_00361">
    <property type="entry name" value="NAD_kinase"/>
    <property type="match status" value="1"/>
</dbReference>
<dbReference type="InterPro" id="IPR002504">
    <property type="entry name" value="NADK"/>
</dbReference>
<dbReference type="OMA" id="ESREPQM"/>
<dbReference type="Pfam" id="PF20143">
    <property type="entry name" value="NAD_kinase_C"/>
    <property type="match status" value="1"/>
</dbReference>
<dbReference type="AlphaFoldDB" id="A0A9Q0LWJ7"/>
<dbReference type="InterPro" id="IPR017438">
    <property type="entry name" value="ATP-NAD_kinase_N"/>
</dbReference>
<organism evidence="8 9">
    <name type="scientific">Anaeramoeba ignava</name>
    <name type="common">Anaerobic marine amoeba</name>
    <dbReference type="NCBI Taxonomy" id="1746090"/>
    <lineage>
        <taxon>Eukaryota</taxon>
        <taxon>Metamonada</taxon>
        <taxon>Anaeramoebidae</taxon>
        <taxon>Anaeramoeba</taxon>
    </lineage>
</organism>
<sequence>MKPLKNKNQQKFQFKYMSPHIKSPKQVEYSITRSLSYTTTPLKEIIANYSEISQSNLCKKSFRFEWKKEPKNVLIIKKWKDEKTTKMAIELINYLKKLHLIVYIEPSTSNELKEGIPFTETQKSNLNELIDLLIIIGGDGTVLHACTLFPQQELPLLLAFHYGTLAFFSVFDFKEYPKQIKTVLKGNFEVTVRARLLGQVYSEEKKLKTEYECLNEFVISRDGPWLSRLDCYCDDTFFTTIQADGIIISAPSGSTAYSKSAGGPMVCPNVPGILFTPICAHSLSNRPLVFPDCAVITIHIPNTSRSESAIISVDAKKQGKLLRGDYIVITTHKFSLPCVNKINTNTDWVTGISAILHWNNLISQPDLQFRSFDHFENIENSSDLDSDDHLGSDDGRNEDLD</sequence>
<dbReference type="GO" id="GO:0003951">
    <property type="term" value="F:NAD+ kinase activity"/>
    <property type="evidence" value="ECO:0007669"/>
    <property type="project" value="InterPro"/>
</dbReference>
<accession>A0A9Q0LWJ7</accession>
<keyword evidence="2" id="KW-0808">Transferase</keyword>
<evidence type="ECO:0000256" key="3">
    <source>
        <dbReference type="ARBA" id="ARBA00022741"/>
    </source>
</evidence>
<keyword evidence="5" id="KW-0067">ATP-binding</keyword>
<dbReference type="PANTHER" id="PTHR20275">
    <property type="entry name" value="NAD KINASE"/>
    <property type="match status" value="1"/>
</dbReference>
<keyword evidence="9" id="KW-1185">Reference proteome</keyword>
<evidence type="ECO:0000256" key="7">
    <source>
        <dbReference type="ARBA" id="ARBA00023027"/>
    </source>
</evidence>
<dbReference type="OrthoDB" id="24581at2759"/>
<keyword evidence="7" id="KW-0520">NAD</keyword>
<dbReference type="EMBL" id="JAPDFW010000011">
    <property type="protein sequence ID" value="KAJ5080403.1"/>
    <property type="molecule type" value="Genomic_DNA"/>
</dbReference>
<dbReference type="Pfam" id="PF01513">
    <property type="entry name" value="NAD_kinase"/>
    <property type="match status" value="1"/>
</dbReference>
<dbReference type="GO" id="GO:0005524">
    <property type="term" value="F:ATP binding"/>
    <property type="evidence" value="ECO:0007669"/>
    <property type="project" value="UniProtKB-KW"/>
</dbReference>
<keyword evidence="4 8" id="KW-0418">Kinase</keyword>
<keyword evidence="3" id="KW-0547">Nucleotide-binding</keyword>
<keyword evidence="6" id="KW-0521">NADP</keyword>
<dbReference type="Gene3D" id="3.40.50.10330">
    <property type="entry name" value="Probable inorganic polyphosphate/atp-NAD kinase, domain 1"/>
    <property type="match status" value="1"/>
</dbReference>
<evidence type="ECO:0000256" key="4">
    <source>
        <dbReference type="ARBA" id="ARBA00022777"/>
    </source>
</evidence>
<dbReference type="Proteomes" id="UP001149090">
    <property type="component" value="Unassembled WGS sequence"/>
</dbReference>
<evidence type="ECO:0000313" key="8">
    <source>
        <dbReference type="EMBL" id="KAJ5080403.1"/>
    </source>
</evidence>
<evidence type="ECO:0000256" key="6">
    <source>
        <dbReference type="ARBA" id="ARBA00022857"/>
    </source>
</evidence>
<name>A0A9Q0LWJ7_ANAIG</name>
<evidence type="ECO:0000313" key="9">
    <source>
        <dbReference type="Proteomes" id="UP001149090"/>
    </source>
</evidence>
<dbReference type="SUPFAM" id="SSF111331">
    <property type="entry name" value="NAD kinase/diacylglycerol kinase-like"/>
    <property type="match status" value="1"/>
</dbReference>